<feature type="compositionally biased region" description="Acidic residues" evidence="2">
    <location>
        <begin position="751"/>
        <end position="761"/>
    </location>
</feature>
<dbReference type="FunFam" id="1.10.472.80:FF:000038">
    <property type="entry name" value="TBC1 domain family member 5"/>
    <property type="match status" value="1"/>
</dbReference>
<dbReference type="FunFam" id="1.10.8.270:FF:000031">
    <property type="entry name" value="TBC1 domain family member 5"/>
    <property type="match status" value="1"/>
</dbReference>
<gene>
    <name evidence="4" type="ORF">B0A55_03780</name>
</gene>
<feature type="compositionally biased region" description="Basic and acidic residues" evidence="2">
    <location>
        <begin position="794"/>
        <end position="809"/>
    </location>
</feature>
<keyword evidence="1" id="KW-0343">GTPase activation</keyword>
<accession>A0A4U0XS01</accession>
<reference evidence="4 5" key="1">
    <citation type="submission" date="2017-03" db="EMBL/GenBank/DDBJ databases">
        <title>Genomes of endolithic fungi from Antarctica.</title>
        <authorList>
            <person name="Coleine C."/>
            <person name="Masonjones S."/>
            <person name="Stajich J.E."/>
        </authorList>
    </citation>
    <scope>NUCLEOTIDE SEQUENCE [LARGE SCALE GENOMIC DNA]</scope>
    <source>
        <strain evidence="4 5">CCFEE 5184</strain>
    </source>
</reference>
<dbReference type="PANTHER" id="PTHR22957">
    <property type="entry name" value="TBC1 DOMAIN FAMILY MEMBER GTPASE-ACTIVATING PROTEIN"/>
    <property type="match status" value="1"/>
</dbReference>
<dbReference type="STRING" id="329884.A0A4U0XS01"/>
<keyword evidence="5" id="KW-1185">Reference proteome</keyword>
<comment type="caution">
    <text evidence="4">The sequence shown here is derived from an EMBL/GenBank/DDBJ whole genome shotgun (WGS) entry which is preliminary data.</text>
</comment>
<evidence type="ECO:0000313" key="5">
    <source>
        <dbReference type="Proteomes" id="UP000309340"/>
    </source>
</evidence>
<dbReference type="Proteomes" id="UP000309340">
    <property type="component" value="Unassembled WGS sequence"/>
</dbReference>
<dbReference type="OrthoDB" id="27140at2759"/>
<dbReference type="PROSITE" id="PS50086">
    <property type="entry name" value="TBC_RABGAP"/>
    <property type="match status" value="1"/>
</dbReference>
<protein>
    <recommendedName>
        <fullName evidence="3">Rab-GAP TBC domain-containing protein</fullName>
    </recommendedName>
</protein>
<feature type="region of interest" description="Disordered" evidence="2">
    <location>
        <begin position="715"/>
        <end position="809"/>
    </location>
</feature>
<dbReference type="SUPFAM" id="SSF47923">
    <property type="entry name" value="Ypt/Rab-GAP domain of gyp1p"/>
    <property type="match status" value="2"/>
</dbReference>
<dbReference type="InterPro" id="IPR035969">
    <property type="entry name" value="Rab-GAP_TBC_sf"/>
</dbReference>
<evidence type="ECO:0000256" key="1">
    <source>
        <dbReference type="ARBA" id="ARBA00022468"/>
    </source>
</evidence>
<dbReference type="SMART" id="SM00164">
    <property type="entry name" value="TBC"/>
    <property type="match status" value="1"/>
</dbReference>
<evidence type="ECO:0000256" key="2">
    <source>
        <dbReference type="SAM" id="MobiDB-lite"/>
    </source>
</evidence>
<proteinExistence type="predicted"/>
<dbReference type="Gene3D" id="1.10.8.270">
    <property type="entry name" value="putative rabgap domain of human tbc1 domain family member 14 like domains"/>
    <property type="match status" value="1"/>
</dbReference>
<feature type="compositionally biased region" description="Basic and acidic residues" evidence="2">
    <location>
        <begin position="586"/>
        <end position="596"/>
    </location>
</feature>
<sequence length="809" mass="89361">MRILQDASASWQDLKQYKTLKDLREAVRLDGGHTSPAASAGLRSACWKTFLLFDSVDTSTWPKILASSRSAYNALRMHFLRHLDNQDELSDPMGDEADSATWTTLHKDEELRAEIQQDVDRCMPENLYFRQPDTQRTLLDILFIWAKLNPDINYRQGMHELLAPIVWVVERDAIVLGYSSKALGEDATVRIVFDAESIEHDAFALFSQVMRSAKGFYEQSPSHPQAGENAIVQRSRRIFEDLLPNIDPEVASHLLEIEIVPQVFLMRWIRLLFGREFAFDDVLSMWDVIFAEDPTLEIVDYICLAMILRVRWELLDADYNSALTLFLRYPSESPNQTHKEPSQSLVLDALYLRSHPDTDGSGYLILKYTGRPLQPLHRPATPPALQRNITAFSGVPNLINTPPSGPSSSSARRLPTNLESVLQSTARTLYARGGQAVRGAVEEVHKRAQEIQKSPTPSLPPRATVRDPRTLERRLWALERRNKMLAGLLEEAVGELWGVQGLLAGQEGEKESVKEGGEAAHVEALSLAIARVQFVQVYLADSSLPLPEMDEAEGSTQGREVKDRHGVTMGGGESEKLSATGEVDVTQEKMLDKPGATHEPATSVQEELSRPKRYDTAASDLADPSTFEVDSDQPTPPKNEPAAAVPEITVQAPATSDYASADQGIPAERMEHNATTPPPRATTSDEYVETPPKHHRPALSESSYSWMLGQDKVKASTSTSVASRKATAPVSATATRTPEKGRGGTGLFGDGDGEAGDDDNDAITVVHSSRRVKRSGKQRAVVEKLEGDQGALAADRERSVTRGGEKRGR</sequence>
<evidence type="ECO:0000313" key="4">
    <source>
        <dbReference type="EMBL" id="TKA78203.1"/>
    </source>
</evidence>
<feature type="domain" description="Rab-GAP TBC" evidence="3">
    <location>
        <begin position="37"/>
        <end position="293"/>
    </location>
</feature>
<feature type="compositionally biased region" description="Basic residues" evidence="2">
    <location>
        <begin position="768"/>
        <end position="777"/>
    </location>
</feature>
<dbReference type="PANTHER" id="PTHR22957:SF337">
    <property type="entry name" value="TBC1 DOMAIN FAMILY MEMBER 5"/>
    <property type="match status" value="1"/>
</dbReference>
<dbReference type="InterPro" id="IPR000195">
    <property type="entry name" value="Rab-GAP-TBC_dom"/>
</dbReference>
<feature type="region of interest" description="Disordered" evidence="2">
    <location>
        <begin position="548"/>
        <end position="703"/>
    </location>
</feature>
<dbReference type="EMBL" id="NAJQ01000118">
    <property type="protein sequence ID" value="TKA78203.1"/>
    <property type="molecule type" value="Genomic_DNA"/>
</dbReference>
<dbReference type="AlphaFoldDB" id="A0A4U0XS01"/>
<dbReference type="Pfam" id="PF00566">
    <property type="entry name" value="RabGAP-TBC"/>
    <property type="match status" value="1"/>
</dbReference>
<dbReference type="GO" id="GO:0005096">
    <property type="term" value="F:GTPase activator activity"/>
    <property type="evidence" value="ECO:0007669"/>
    <property type="project" value="UniProtKB-KW"/>
</dbReference>
<organism evidence="4 5">
    <name type="scientific">Friedmanniomyces simplex</name>
    <dbReference type="NCBI Taxonomy" id="329884"/>
    <lineage>
        <taxon>Eukaryota</taxon>
        <taxon>Fungi</taxon>
        <taxon>Dikarya</taxon>
        <taxon>Ascomycota</taxon>
        <taxon>Pezizomycotina</taxon>
        <taxon>Dothideomycetes</taxon>
        <taxon>Dothideomycetidae</taxon>
        <taxon>Mycosphaerellales</taxon>
        <taxon>Teratosphaeriaceae</taxon>
        <taxon>Friedmanniomyces</taxon>
    </lineage>
</organism>
<evidence type="ECO:0000259" key="3">
    <source>
        <dbReference type="PROSITE" id="PS50086"/>
    </source>
</evidence>
<dbReference type="Gene3D" id="1.10.472.80">
    <property type="entry name" value="Ypt/Rab-GAP domain of gyp1p, domain 3"/>
    <property type="match status" value="1"/>
</dbReference>
<name>A0A4U0XS01_9PEZI</name>